<reference evidence="7" key="1">
    <citation type="submission" date="2020-11" db="EMBL/GenBank/DDBJ databases">
        <authorList>
            <consortium name="DOE Joint Genome Institute"/>
            <person name="Ahrendt S."/>
            <person name="Riley R."/>
            <person name="Andreopoulos W."/>
            <person name="Labutti K."/>
            <person name="Pangilinan J."/>
            <person name="Ruiz-Duenas F.J."/>
            <person name="Barrasa J.M."/>
            <person name="Sanchez-Garcia M."/>
            <person name="Camarero S."/>
            <person name="Miyauchi S."/>
            <person name="Serrano A."/>
            <person name="Linde D."/>
            <person name="Babiker R."/>
            <person name="Drula E."/>
            <person name="Ayuso-Fernandez I."/>
            <person name="Pacheco R."/>
            <person name="Padilla G."/>
            <person name="Ferreira P."/>
            <person name="Barriuso J."/>
            <person name="Kellner H."/>
            <person name="Castanera R."/>
            <person name="Alfaro M."/>
            <person name="Ramirez L."/>
            <person name="Pisabarro A.G."/>
            <person name="Kuo A."/>
            <person name="Tritt A."/>
            <person name="Lipzen A."/>
            <person name="He G."/>
            <person name="Yan M."/>
            <person name="Ng V."/>
            <person name="Cullen D."/>
            <person name="Martin F."/>
            <person name="Rosso M.-N."/>
            <person name="Henrissat B."/>
            <person name="Hibbett D."/>
            <person name="Martinez A.T."/>
            <person name="Grigoriev I.V."/>
        </authorList>
    </citation>
    <scope>NUCLEOTIDE SEQUENCE</scope>
    <source>
        <strain evidence="7">CIRM-BRFM 674</strain>
    </source>
</reference>
<dbReference type="PRINTS" id="PR00499">
    <property type="entry name" value="P67PHOX"/>
</dbReference>
<dbReference type="AlphaFoldDB" id="A0A9P5Z3N7"/>
<proteinExistence type="predicted"/>
<dbReference type="OrthoDB" id="10255128at2759"/>
<accession>A0A9P5Z3N7</accession>
<dbReference type="GO" id="GO:0051666">
    <property type="term" value="P:actin cortical patch localization"/>
    <property type="evidence" value="ECO:0007669"/>
    <property type="project" value="InterPro"/>
</dbReference>
<evidence type="ECO:0000256" key="4">
    <source>
        <dbReference type="PROSITE-ProRule" id="PRU00192"/>
    </source>
</evidence>
<evidence type="ECO:0000259" key="6">
    <source>
        <dbReference type="PROSITE" id="PS50002"/>
    </source>
</evidence>
<feature type="compositionally biased region" description="Pro residues" evidence="5">
    <location>
        <begin position="111"/>
        <end position="123"/>
    </location>
</feature>
<evidence type="ECO:0000313" key="7">
    <source>
        <dbReference type="EMBL" id="KAF9480236.1"/>
    </source>
</evidence>
<dbReference type="GO" id="GO:0015629">
    <property type="term" value="C:actin cytoskeleton"/>
    <property type="evidence" value="ECO:0007669"/>
    <property type="project" value="TreeGrafter"/>
</dbReference>
<evidence type="ECO:0000313" key="8">
    <source>
        <dbReference type="Proteomes" id="UP000807469"/>
    </source>
</evidence>
<evidence type="ECO:0000256" key="1">
    <source>
        <dbReference type="ARBA" id="ARBA00004496"/>
    </source>
</evidence>
<keyword evidence="8" id="KW-1185">Reference proteome</keyword>
<feature type="domain" description="SH3" evidence="6">
    <location>
        <begin position="218"/>
        <end position="275"/>
    </location>
</feature>
<dbReference type="Proteomes" id="UP000807469">
    <property type="component" value="Unassembled WGS sequence"/>
</dbReference>
<feature type="compositionally biased region" description="Pro residues" evidence="5">
    <location>
        <begin position="196"/>
        <end position="206"/>
    </location>
</feature>
<dbReference type="InterPro" id="IPR046982">
    <property type="entry name" value="BIN3/RVS161-like"/>
</dbReference>
<dbReference type="PANTHER" id="PTHR47174">
    <property type="entry name" value="BRIDGING INTEGRATOR 3"/>
    <property type="match status" value="1"/>
</dbReference>
<evidence type="ECO:0000256" key="2">
    <source>
        <dbReference type="ARBA" id="ARBA00022443"/>
    </source>
</evidence>
<dbReference type="InterPro" id="IPR036028">
    <property type="entry name" value="SH3-like_dom_sf"/>
</dbReference>
<dbReference type="PANTHER" id="PTHR47174:SF3">
    <property type="entry name" value="BRIDGING INTEGRATOR 3"/>
    <property type="match status" value="1"/>
</dbReference>
<dbReference type="PROSITE" id="PS50002">
    <property type="entry name" value="SH3"/>
    <property type="match status" value="1"/>
</dbReference>
<keyword evidence="2 4" id="KW-0728">SH3 domain</keyword>
<dbReference type="SMART" id="SM00326">
    <property type="entry name" value="SH3"/>
    <property type="match status" value="1"/>
</dbReference>
<dbReference type="Gene3D" id="2.30.30.40">
    <property type="entry name" value="SH3 Domains"/>
    <property type="match status" value="1"/>
</dbReference>
<dbReference type="EMBL" id="MU155198">
    <property type="protein sequence ID" value="KAF9480236.1"/>
    <property type="molecule type" value="Genomic_DNA"/>
</dbReference>
<protein>
    <submittedName>
        <fullName evidence="7">SH3-domain-containing protein</fullName>
    </submittedName>
</protein>
<feature type="region of interest" description="Disordered" evidence="5">
    <location>
        <begin position="104"/>
        <end position="128"/>
    </location>
</feature>
<dbReference type="CDD" id="cd00174">
    <property type="entry name" value="SH3"/>
    <property type="match status" value="1"/>
</dbReference>
<comment type="subcellular location">
    <subcellularLocation>
        <location evidence="1">Cytoplasm</location>
    </subcellularLocation>
</comment>
<dbReference type="GO" id="GO:0005737">
    <property type="term" value="C:cytoplasm"/>
    <property type="evidence" value="ECO:0007669"/>
    <property type="project" value="UniProtKB-SubCell"/>
</dbReference>
<dbReference type="GO" id="GO:0008289">
    <property type="term" value="F:lipid binding"/>
    <property type="evidence" value="ECO:0007669"/>
    <property type="project" value="TreeGrafter"/>
</dbReference>
<evidence type="ECO:0000256" key="5">
    <source>
        <dbReference type="SAM" id="MobiDB-lite"/>
    </source>
</evidence>
<dbReference type="PRINTS" id="PR00452">
    <property type="entry name" value="SH3DOMAIN"/>
</dbReference>
<feature type="region of interest" description="Disordered" evidence="5">
    <location>
        <begin position="161"/>
        <end position="220"/>
    </location>
</feature>
<gene>
    <name evidence="7" type="ORF">BDN70DRAFT_920678</name>
</gene>
<dbReference type="GO" id="GO:0006897">
    <property type="term" value="P:endocytosis"/>
    <property type="evidence" value="ECO:0007669"/>
    <property type="project" value="InterPro"/>
</dbReference>
<dbReference type="InterPro" id="IPR001452">
    <property type="entry name" value="SH3_domain"/>
</dbReference>
<comment type="caution">
    <text evidence="7">The sequence shown here is derived from an EMBL/GenBank/DDBJ whole genome shotgun (WGS) entry which is preliminary data.</text>
</comment>
<dbReference type="Pfam" id="PF00018">
    <property type="entry name" value="SH3_1"/>
    <property type="match status" value="1"/>
</dbReference>
<evidence type="ECO:0000256" key="3">
    <source>
        <dbReference type="ARBA" id="ARBA00022490"/>
    </source>
</evidence>
<keyword evidence="3" id="KW-0963">Cytoplasm</keyword>
<organism evidence="7 8">
    <name type="scientific">Pholiota conissans</name>
    <dbReference type="NCBI Taxonomy" id="109636"/>
    <lineage>
        <taxon>Eukaryota</taxon>
        <taxon>Fungi</taxon>
        <taxon>Dikarya</taxon>
        <taxon>Basidiomycota</taxon>
        <taxon>Agaricomycotina</taxon>
        <taxon>Agaricomycetes</taxon>
        <taxon>Agaricomycetidae</taxon>
        <taxon>Agaricales</taxon>
        <taxon>Agaricineae</taxon>
        <taxon>Strophariaceae</taxon>
        <taxon>Pholiota</taxon>
    </lineage>
</organism>
<name>A0A9P5Z3N7_9AGAR</name>
<feature type="compositionally biased region" description="Low complexity" evidence="5">
    <location>
        <begin position="183"/>
        <end position="195"/>
    </location>
</feature>
<sequence>MVFANLQEHEKDAFFSLLDEYFSSRPDIFANHAAQSQGSQEAAVSAVGRAMAKNPEATASFMSAGLRHVANSRTGGSGANASGVSDNEVNSVAGRVAAASMAFSASARNSQPPPSRMSPPPVAEKPSAAPHLVQTKKFGNVDTSSTVGFLGSLRNKPAATSAPVAVPPAFAPKQNSYGPPPVRRAGSAAVSARSPTPEPAPPPAPPARHRPEPEPEEAAGEWAEALYDYQSDAAGDLELEEGQQVLVTERTSDDWWTGELNGKKGLFPASYVKLL</sequence>
<dbReference type="GO" id="GO:0097320">
    <property type="term" value="P:plasma membrane tubulation"/>
    <property type="evidence" value="ECO:0007669"/>
    <property type="project" value="TreeGrafter"/>
</dbReference>
<dbReference type="SUPFAM" id="SSF50044">
    <property type="entry name" value="SH3-domain"/>
    <property type="match status" value="1"/>
</dbReference>